<organism evidence="2 3">
    <name type="scientific">Takifugu bimaculatus</name>
    <dbReference type="NCBI Taxonomy" id="433685"/>
    <lineage>
        <taxon>Eukaryota</taxon>
        <taxon>Metazoa</taxon>
        <taxon>Chordata</taxon>
        <taxon>Craniata</taxon>
        <taxon>Vertebrata</taxon>
        <taxon>Euteleostomi</taxon>
        <taxon>Actinopterygii</taxon>
        <taxon>Neopterygii</taxon>
        <taxon>Teleostei</taxon>
        <taxon>Neoteleostei</taxon>
        <taxon>Acanthomorphata</taxon>
        <taxon>Eupercaria</taxon>
        <taxon>Tetraodontiformes</taxon>
        <taxon>Tetradontoidea</taxon>
        <taxon>Tetraodontidae</taxon>
        <taxon>Takifugu</taxon>
    </lineage>
</organism>
<comment type="caution">
    <text evidence="2">The sequence shown here is derived from an EMBL/GenBank/DDBJ whole genome shotgun (WGS) entry which is preliminary data.</text>
</comment>
<evidence type="ECO:0000256" key="1">
    <source>
        <dbReference type="SAM" id="MobiDB-lite"/>
    </source>
</evidence>
<reference evidence="2 3" key="1">
    <citation type="submission" date="2019-04" db="EMBL/GenBank/DDBJ databases">
        <title>The sequence and de novo assembly of Takifugu bimaculatus genome using PacBio and Hi-C technologies.</title>
        <authorList>
            <person name="Xu P."/>
            <person name="Liu B."/>
            <person name="Zhou Z."/>
        </authorList>
    </citation>
    <scope>NUCLEOTIDE SEQUENCE [LARGE SCALE GENOMIC DNA]</scope>
    <source>
        <strain evidence="2">TB-2018</strain>
        <tissue evidence="2">Muscle</tissue>
    </source>
</reference>
<proteinExistence type="predicted"/>
<evidence type="ECO:0000313" key="2">
    <source>
        <dbReference type="EMBL" id="TNM86040.1"/>
    </source>
</evidence>
<feature type="compositionally biased region" description="Basic and acidic residues" evidence="1">
    <location>
        <begin position="41"/>
        <end position="59"/>
    </location>
</feature>
<evidence type="ECO:0000313" key="3">
    <source>
        <dbReference type="Proteomes" id="UP000516260"/>
    </source>
</evidence>
<protein>
    <submittedName>
        <fullName evidence="2">Uncharacterized protein</fullName>
    </submittedName>
</protein>
<dbReference type="Proteomes" id="UP000516260">
    <property type="component" value="Chromosome 8"/>
</dbReference>
<accession>A0A4Z2B566</accession>
<dbReference type="EMBL" id="SWLE01000021">
    <property type="protein sequence ID" value="TNM86040.1"/>
    <property type="molecule type" value="Genomic_DNA"/>
</dbReference>
<feature type="region of interest" description="Disordered" evidence="1">
    <location>
        <begin position="1"/>
        <end position="75"/>
    </location>
</feature>
<dbReference type="AlphaFoldDB" id="A0A4Z2B566"/>
<sequence length="149" mass="15860">MGRRRWGREGDTCALHPSDQPCTLGTCTRPPRLVKGVLPSEQRDGGRAARQQRGDEIKMSDAFGSRAPGPEPSERCQLCPENSIRLCTLAAAPVEEAGGCPHRGGGEAGDDGDAHNGGIHVLMPFAPRSSACCACRCNGRLSTCQYRRG</sequence>
<name>A0A4Z2B566_9TELE</name>
<gene>
    <name evidence="2" type="ORF">fugu_008311</name>
</gene>
<keyword evidence="3" id="KW-1185">Reference proteome</keyword>